<dbReference type="EMBL" id="CAUYUJ010014725">
    <property type="protein sequence ID" value="CAK0845251.1"/>
    <property type="molecule type" value="Genomic_DNA"/>
</dbReference>
<evidence type="ECO:0000256" key="5">
    <source>
        <dbReference type="ARBA" id="ARBA00023136"/>
    </source>
</evidence>
<keyword evidence="2" id="KW-0813">Transport</keyword>
<feature type="transmembrane region" description="Helical" evidence="7">
    <location>
        <begin position="605"/>
        <end position="630"/>
    </location>
</feature>
<feature type="transmembrane region" description="Helical" evidence="7">
    <location>
        <begin position="299"/>
        <end position="322"/>
    </location>
</feature>
<evidence type="ECO:0000256" key="7">
    <source>
        <dbReference type="SAM" id="Phobius"/>
    </source>
</evidence>
<reference evidence="8" key="1">
    <citation type="submission" date="2023-10" db="EMBL/GenBank/DDBJ databases">
        <authorList>
            <person name="Chen Y."/>
            <person name="Shah S."/>
            <person name="Dougan E. K."/>
            <person name="Thang M."/>
            <person name="Chan C."/>
        </authorList>
    </citation>
    <scope>NUCLEOTIDE SEQUENCE [LARGE SCALE GENOMIC DNA]</scope>
</reference>
<feature type="transmembrane region" description="Helical" evidence="7">
    <location>
        <begin position="475"/>
        <end position="496"/>
    </location>
</feature>
<dbReference type="PANTHER" id="PTHR31645">
    <property type="entry name" value="OLIGOPEPTIDE TRANSPORTER YGL114W-RELATED"/>
    <property type="match status" value="1"/>
</dbReference>
<dbReference type="Pfam" id="PF03169">
    <property type="entry name" value="OPT"/>
    <property type="match status" value="1"/>
</dbReference>
<evidence type="ECO:0000256" key="3">
    <source>
        <dbReference type="ARBA" id="ARBA00022692"/>
    </source>
</evidence>
<dbReference type="InterPro" id="IPR045035">
    <property type="entry name" value="YSL-like"/>
</dbReference>
<gene>
    <name evidence="8" type="ORF">PCOR1329_LOCUS39098</name>
</gene>
<comment type="caution">
    <text evidence="8">The sequence shown here is derived from an EMBL/GenBank/DDBJ whole genome shotgun (WGS) entry which is preliminary data.</text>
</comment>
<feature type="transmembrane region" description="Helical" evidence="7">
    <location>
        <begin position="20"/>
        <end position="38"/>
    </location>
</feature>
<feature type="transmembrane region" description="Helical" evidence="7">
    <location>
        <begin position="411"/>
        <end position="429"/>
    </location>
</feature>
<evidence type="ECO:0000256" key="1">
    <source>
        <dbReference type="ARBA" id="ARBA00004141"/>
    </source>
</evidence>
<feature type="transmembrane region" description="Helical" evidence="7">
    <location>
        <begin position="202"/>
        <end position="228"/>
    </location>
</feature>
<protein>
    <recommendedName>
        <fullName evidence="10">H(+)-exporting diphosphatase</fullName>
    </recommendedName>
</protein>
<organism evidence="8 9">
    <name type="scientific">Prorocentrum cordatum</name>
    <dbReference type="NCBI Taxonomy" id="2364126"/>
    <lineage>
        <taxon>Eukaryota</taxon>
        <taxon>Sar</taxon>
        <taxon>Alveolata</taxon>
        <taxon>Dinophyceae</taxon>
        <taxon>Prorocentrales</taxon>
        <taxon>Prorocentraceae</taxon>
        <taxon>Prorocentrum</taxon>
    </lineage>
</organism>
<keyword evidence="5 7" id="KW-0472">Membrane</keyword>
<keyword evidence="4 7" id="KW-1133">Transmembrane helix</keyword>
<feature type="transmembrane region" description="Helical" evidence="7">
    <location>
        <begin position="562"/>
        <end position="585"/>
    </location>
</feature>
<dbReference type="Proteomes" id="UP001189429">
    <property type="component" value="Unassembled WGS sequence"/>
</dbReference>
<feature type="transmembrane region" description="Helical" evidence="7">
    <location>
        <begin position="530"/>
        <end position="550"/>
    </location>
</feature>
<keyword evidence="3 7" id="KW-0812">Transmembrane</keyword>
<evidence type="ECO:0000313" key="9">
    <source>
        <dbReference type="Proteomes" id="UP001189429"/>
    </source>
</evidence>
<evidence type="ECO:0000313" key="8">
    <source>
        <dbReference type="EMBL" id="CAK0845251.1"/>
    </source>
</evidence>
<feature type="transmembrane region" description="Helical" evidence="7">
    <location>
        <begin position="353"/>
        <end position="371"/>
    </location>
</feature>
<dbReference type="PANTHER" id="PTHR31645:SF0">
    <property type="entry name" value="OLIGOPEPTIDE TRANSPORTER YGL114W-RELATED"/>
    <property type="match status" value="1"/>
</dbReference>
<evidence type="ECO:0008006" key="10">
    <source>
        <dbReference type="Google" id="ProtNLM"/>
    </source>
</evidence>
<feature type="transmembrane region" description="Helical" evidence="7">
    <location>
        <begin position="651"/>
        <end position="670"/>
    </location>
</feature>
<evidence type="ECO:0000256" key="6">
    <source>
        <dbReference type="SAM" id="MobiDB-lite"/>
    </source>
</evidence>
<name>A0ABN9TH72_9DINO</name>
<sequence length="709" mass="72668">APAKKMASCMEYACGGDVKAIAYGLLVTLILSATMVVAGLKAGITPGVSPLVVLCGWGAFRKASRGPAGSRFLNLSQVAGSAGMAIVSGVIFSEPLLQVMHLNFAQDELDSLGVEKKLAEMPWGEAQRLMAQYRLSIPEVDVPVNIMACLVGSLIGWGFVGLTTRKFLSDPTLPAPEATACVSMIEAAVADNGHRPRLDVSLVLSIVGSFVTRVLALLSLASSSILVWSRQGARGAAFELLVPFDSGALYLGIGALLTVPTALLTFTGSFVRLVGDFLLAGVEPGTGLAARMPANSMRWVGGGAMTVAVVYSLGRFLCAGLLRRPRAAQRAGDVEASADADSLLDIGPRNAKVLAGAVAVGALGLALWLFATEGFSAFSVLMVVAILVMASLMVPLGAILSLQIGGSCSPVSGTVFVTTLVLCLVALATGQRDVGAVPTITTLLVAACVAVCSANDVSQDYKTLQLCGVAPREGFLAQILGLLVGSIVVPLSLYVADSAYGLGTDALPAPQGKMFATLVQGLLIEEALPWYPILIGVGVGACAVVLDYVGGRLGVQMPAMSIPVGLYLGADTGIGILIGSAFRFVGERMRERTTGVPSSQTHECILAAAGMITGGAFLDLILGIAILFGFDPATLSVFSSSGADGKLDMPLALSDSLSVLGLLFLGWVLLHNSLHGSGDGEGPHCKGGKASCSEEASTASSPSDARVAI</sequence>
<feature type="compositionally biased region" description="Low complexity" evidence="6">
    <location>
        <begin position="690"/>
        <end position="709"/>
    </location>
</feature>
<dbReference type="InterPro" id="IPR004813">
    <property type="entry name" value="OPT"/>
</dbReference>
<feature type="non-terminal residue" evidence="8">
    <location>
        <position position="1"/>
    </location>
</feature>
<comment type="subcellular location">
    <subcellularLocation>
        <location evidence="1">Membrane</location>
        <topology evidence="1">Multi-pass membrane protein</topology>
    </subcellularLocation>
</comment>
<feature type="transmembrane region" description="Helical" evidence="7">
    <location>
        <begin position="377"/>
        <end position="399"/>
    </location>
</feature>
<evidence type="ECO:0000256" key="4">
    <source>
        <dbReference type="ARBA" id="ARBA00022989"/>
    </source>
</evidence>
<feature type="transmembrane region" description="Helical" evidence="7">
    <location>
        <begin position="248"/>
        <end position="266"/>
    </location>
</feature>
<feature type="transmembrane region" description="Helical" evidence="7">
    <location>
        <begin position="142"/>
        <end position="162"/>
    </location>
</feature>
<feature type="transmembrane region" description="Helical" evidence="7">
    <location>
        <begin position="72"/>
        <end position="92"/>
    </location>
</feature>
<accession>A0ABN9TH72</accession>
<feature type="region of interest" description="Disordered" evidence="6">
    <location>
        <begin position="679"/>
        <end position="709"/>
    </location>
</feature>
<keyword evidence="9" id="KW-1185">Reference proteome</keyword>
<proteinExistence type="predicted"/>
<evidence type="ECO:0000256" key="2">
    <source>
        <dbReference type="ARBA" id="ARBA00022448"/>
    </source>
</evidence>